<proteinExistence type="predicted"/>
<name>A0A1Q8S7U7_9PEZI</name>
<sequence>MTWNQHIDEDATQPATVSSVRLRAPTSIPRIPSIDILAAAGTSGNGTPGIRSDGFMLSPCRLAPSPVESSDDAAFTDSKTESGLSLEQMINALHFVMMTKPVLDPLPREHHSYILHLLEGYWRLQDQLKRTKHELAEERETRQRSLEEFTRMSDEWEEKEANFLAEIKRMELVLLKVSPEGVGAVQLARLDSVVDRSARSSRTFRARIEKAISSPEKVSMRPMLTSNADVELSEELRKTRQRQHRARNLSKKWHQTWGSREELDVSSLEGRYPAVTGQELARLSAKSSVPETSRQIWHSHRIAASGHELGAADSCISNGSSEVDGPSHAVSRQATGLEPARPEEVNADNRVVRPPSGCHPYVPPAAHGKRGGFSDSRAPEVYRHRRQFSFDPGEEGIPLSDVPSIAQSANGQSAFANQEDPPVQMTRHGRLPVLPTAAFSTLDSKLTSGVHDAGEDNKSQRSRLDQSGICRGSRICDTSTGRQYPKNTQGRSDDESGSGGK</sequence>
<feature type="region of interest" description="Disordered" evidence="2">
    <location>
        <begin position="447"/>
        <end position="501"/>
    </location>
</feature>
<evidence type="ECO:0000313" key="3">
    <source>
        <dbReference type="EMBL" id="OLN97518.1"/>
    </source>
</evidence>
<keyword evidence="1" id="KW-0175">Coiled coil</keyword>
<dbReference type="EMBL" id="MPGH01000008">
    <property type="protein sequence ID" value="OLN97518.1"/>
    <property type="molecule type" value="Genomic_DNA"/>
</dbReference>
<protein>
    <submittedName>
        <fullName evidence="3">Uncharacterized protein</fullName>
    </submittedName>
</protein>
<feature type="compositionally biased region" description="Basic and acidic residues" evidence="2">
    <location>
        <begin position="452"/>
        <end position="464"/>
    </location>
</feature>
<comment type="caution">
    <text evidence="3">The sequence shown here is derived from an EMBL/GenBank/DDBJ whole genome shotgun (WGS) entry which is preliminary data.</text>
</comment>
<evidence type="ECO:0000256" key="1">
    <source>
        <dbReference type="SAM" id="Coils"/>
    </source>
</evidence>
<accession>A0A1Q8S7U7</accession>
<dbReference type="AlphaFoldDB" id="A0A1Q8S7U7"/>
<dbReference type="STRING" id="708187.A0A1Q8S7U7"/>
<reference evidence="3 4" key="1">
    <citation type="submission" date="2016-11" db="EMBL/GenBank/DDBJ databases">
        <title>Draft Genome Assembly of Colletotrichum chlorophyti a pathogen of herbaceous plants.</title>
        <authorList>
            <person name="Gan P."/>
            <person name="Narusaka M."/>
            <person name="Tsushima A."/>
            <person name="Narusaka Y."/>
            <person name="Takano Y."/>
            <person name="Shirasu K."/>
        </authorList>
    </citation>
    <scope>NUCLEOTIDE SEQUENCE [LARGE SCALE GENOMIC DNA]</scope>
    <source>
        <strain evidence="3 4">NTL11</strain>
    </source>
</reference>
<feature type="coiled-coil region" evidence="1">
    <location>
        <begin position="121"/>
        <end position="148"/>
    </location>
</feature>
<organism evidence="3 4">
    <name type="scientific">Colletotrichum chlorophyti</name>
    <dbReference type="NCBI Taxonomy" id="708187"/>
    <lineage>
        <taxon>Eukaryota</taxon>
        <taxon>Fungi</taxon>
        <taxon>Dikarya</taxon>
        <taxon>Ascomycota</taxon>
        <taxon>Pezizomycotina</taxon>
        <taxon>Sordariomycetes</taxon>
        <taxon>Hypocreomycetidae</taxon>
        <taxon>Glomerellales</taxon>
        <taxon>Glomerellaceae</taxon>
        <taxon>Colletotrichum</taxon>
    </lineage>
</organism>
<keyword evidence="4" id="KW-1185">Reference proteome</keyword>
<gene>
    <name evidence="3" type="ORF">CCHL11_01105</name>
</gene>
<feature type="region of interest" description="Disordered" evidence="2">
    <location>
        <begin position="313"/>
        <end position="376"/>
    </location>
</feature>
<dbReference type="Proteomes" id="UP000186583">
    <property type="component" value="Unassembled WGS sequence"/>
</dbReference>
<feature type="compositionally biased region" description="Polar residues" evidence="2">
    <location>
        <begin position="476"/>
        <end position="490"/>
    </location>
</feature>
<evidence type="ECO:0000256" key="2">
    <source>
        <dbReference type="SAM" id="MobiDB-lite"/>
    </source>
</evidence>
<evidence type="ECO:0000313" key="4">
    <source>
        <dbReference type="Proteomes" id="UP000186583"/>
    </source>
</evidence>
<dbReference type="OrthoDB" id="5430717at2759"/>